<protein>
    <submittedName>
        <fullName evidence="2">MobC</fullName>
    </submittedName>
</protein>
<feature type="region of interest" description="Disordered" evidence="1">
    <location>
        <begin position="118"/>
        <end position="139"/>
    </location>
</feature>
<gene>
    <name evidence="2" type="ORF">RF091_25280</name>
</gene>
<evidence type="ECO:0000313" key="2">
    <source>
        <dbReference type="EMBL" id="MDQ9558805.1"/>
    </source>
</evidence>
<dbReference type="Proteomes" id="UP001234811">
    <property type="component" value="Unassembled WGS sequence"/>
</dbReference>
<organism evidence="2 3">
    <name type="scientific">Serratia marcescens</name>
    <dbReference type="NCBI Taxonomy" id="615"/>
    <lineage>
        <taxon>Bacteria</taxon>
        <taxon>Pseudomonadati</taxon>
        <taxon>Pseudomonadota</taxon>
        <taxon>Gammaproteobacteria</taxon>
        <taxon>Enterobacterales</taxon>
        <taxon>Yersiniaceae</taxon>
        <taxon>Serratia</taxon>
    </lineage>
</organism>
<proteinExistence type="predicted"/>
<dbReference type="AlphaFoldDB" id="A0ABD5BTG0"/>
<dbReference type="EMBL" id="JAVIPQ010000420">
    <property type="protein sequence ID" value="MDQ9558805.1"/>
    <property type="molecule type" value="Genomic_DNA"/>
</dbReference>
<accession>A0ABD5BTG0</accession>
<sequence length="139" mass="15801">MISGAGYPNFYAENSALLVMIFSVDTMKNFPVEDSRMVAKKSKLYSTTDIESIRGQLAELPDVTQERLQKRDVLDSLKSDIETLIKNKGYTLSEILEHLKNFGFHDVTLKDLKEITEGKRTRQRKRVSSSTDDKTPVQA</sequence>
<name>A0ABD5BTG0_SERMA</name>
<evidence type="ECO:0000313" key="3">
    <source>
        <dbReference type="Proteomes" id="UP001234811"/>
    </source>
</evidence>
<comment type="caution">
    <text evidence="2">The sequence shown here is derived from an EMBL/GenBank/DDBJ whole genome shotgun (WGS) entry which is preliminary data.</text>
</comment>
<dbReference type="RefSeq" id="WP_058674280.1">
    <property type="nucleotide sequence ID" value="NZ_JAGSRN010000088.1"/>
</dbReference>
<reference evidence="2 3" key="1">
    <citation type="submission" date="2023-07" db="EMBL/GenBank/DDBJ databases">
        <title>Pathogens genome sequencing project 196.</title>
        <authorList>
            <person name="Cao X."/>
        </authorList>
    </citation>
    <scope>NUCLEOTIDE SEQUENCE [LARGE SCALE GENOMIC DNA]</scope>
    <source>
        <strain evidence="2 3">SM41</strain>
    </source>
</reference>
<evidence type="ECO:0000256" key="1">
    <source>
        <dbReference type="SAM" id="MobiDB-lite"/>
    </source>
</evidence>
<dbReference type="GeneID" id="99810553"/>